<dbReference type="eggNOG" id="ENOG502SXUF">
    <property type="taxonomic scope" value="Eukaryota"/>
</dbReference>
<dbReference type="AlphaFoldDB" id="I2FQY8"/>
<organism evidence="1 2">
    <name type="scientific">Ustilago hordei</name>
    <name type="common">Barley covered smut fungus</name>
    <dbReference type="NCBI Taxonomy" id="120017"/>
    <lineage>
        <taxon>Eukaryota</taxon>
        <taxon>Fungi</taxon>
        <taxon>Dikarya</taxon>
        <taxon>Basidiomycota</taxon>
        <taxon>Ustilaginomycotina</taxon>
        <taxon>Ustilaginomycetes</taxon>
        <taxon>Ustilaginales</taxon>
        <taxon>Ustilaginaceae</taxon>
        <taxon>Ustilago</taxon>
    </lineage>
</organism>
<dbReference type="SUPFAM" id="SSF56219">
    <property type="entry name" value="DNase I-like"/>
    <property type="match status" value="1"/>
</dbReference>
<dbReference type="Gene3D" id="3.60.10.10">
    <property type="entry name" value="Endonuclease/exonuclease/phosphatase"/>
    <property type="match status" value="1"/>
</dbReference>
<proteinExistence type="predicted"/>
<dbReference type="OrthoDB" id="2556559at2759"/>
<keyword evidence="2" id="KW-1185">Reference proteome</keyword>
<evidence type="ECO:0000313" key="2">
    <source>
        <dbReference type="Proteomes" id="UP000006174"/>
    </source>
</evidence>
<name>I2FQY8_USTHO</name>
<accession>I2FQY8</accession>
<dbReference type="EMBL" id="CAGI01000143">
    <property type="protein sequence ID" value="CCF49331.1"/>
    <property type="molecule type" value="Genomic_DNA"/>
</dbReference>
<dbReference type="InterPro" id="IPR036691">
    <property type="entry name" value="Endo/exonu/phosph_ase_sf"/>
</dbReference>
<comment type="caution">
    <text evidence="1">The sequence shown here is derived from an EMBL/GenBank/DDBJ whole genome shotgun (WGS) entry which is preliminary data.</text>
</comment>
<evidence type="ECO:0000313" key="1">
    <source>
        <dbReference type="EMBL" id="CCF49331.1"/>
    </source>
</evidence>
<protein>
    <submittedName>
        <fullName evidence="1">Related to Retrovirus-related POL polyprotein</fullName>
    </submittedName>
</protein>
<sequence length="535" mass="59459">MLVATWNCAMLNEPSRQAALQNSATPLGKADIVFIQEMQLTSPQHLLTINPFLQLQHPFATQGHQAILGSDCGILLQNTKWVIEESFLHHHATYARIRIPNSEPALGQAICTLYLWSIHALPDDANHHTFWAQDQAGLSQLDIAAANDTSAAVIGTDWNAVAAPMLDNFPPRQQQCQLPLGQLAQAGMSVETHPSRSDHSVVILSLRTSMTRGELGPGTWHLHREAHLQPGFELRMSHFAEQLPKETPRPPIAAWYAFVERVCTTSSNVITTLSQQARKREAQRIATLQELANIDIRHGDQNRARFLELLAVMRQMEIGQATDTIKKHQATHELNMFQPTAWILPKLESCSFAALPSICNNQGIHHHIIEKLLAIQRFYMTLFTPKDRDRLSEEASSMLLSSVKHHISLATRHTCDTSFTMDELHSILSRSQEMSAPGLDGITYPLLCILGNTAFSRLCALGNALFHDHHLPDGKPMLWGVLLPKKGDLSLLSNYRPLSIAASSFRLLGVVISNRLQVATQEVISPSQTGFILGL</sequence>
<dbReference type="Proteomes" id="UP000006174">
    <property type="component" value="Unassembled WGS sequence"/>
</dbReference>
<dbReference type="HOGENOM" id="CLU_509205_0_0_1"/>
<reference evidence="1 2" key="1">
    <citation type="journal article" date="2012" name="Plant Cell">
        <title>Genome comparison of barley and maize smut fungi reveals targeted loss of RNA silencing components and species-specific presence of transposable elements.</title>
        <authorList>
            <person name="Laurie J.D."/>
            <person name="Ali S."/>
            <person name="Linning R."/>
            <person name="Mannhaupt G."/>
            <person name="Wong P."/>
            <person name="Gueldener U."/>
            <person name="Muensterkoetter M."/>
            <person name="Moore R."/>
            <person name="Kahmann R."/>
            <person name="Bakkeren G."/>
            <person name="Schirawski J."/>
        </authorList>
    </citation>
    <scope>NUCLEOTIDE SEQUENCE [LARGE SCALE GENOMIC DNA]</scope>
    <source>
        <strain evidence="2">Uh4875-4</strain>
    </source>
</reference>
<gene>
    <name evidence="1" type="ORF">UHOR_13661</name>
</gene>